<dbReference type="Proteomes" id="UP000706525">
    <property type="component" value="Unassembled WGS sequence"/>
</dbReference>
<gene>
    <name evidence="1" type="ORF">LMG32289_01240</name>
</gene>
<keyword evidence="2" id="KW-1185">Reference proteome</keyword>
<organism evidence="1 2">
    <name type="scientific">Cupriavidus pampae</name>
    <dbReference type="NCBI Taxonomy" id="659251"/>
    <lineage>
        <taxon>Bacteria</taxon>
        <taxon>Pseudomonadati</taxon>
        <taxon>Pseudomonadota</taxon>
        <taxon>Betaproteobacteria</taxon>
        <taxon>Burkholderiales</taxon>
        <taxon>Burkholderiaceae</taxon>
        <taxon>Cupriavidus</taxon>
    </lineage>
</organism>
<protein>
    <recommendedName>
        <fullName evidence="3">Motility protein</fullName>
    </recommendedName>
</protein>
<comment type="caution">
    <text evidence="1">The sequence shown here is derived from an EMBL/GenBank/DDBJ whole genome shotgun (WGS) entry which is preliminary data.</text>
</comment>
<dbReference type="EMBL" id="CAJZAG010000002">
    <property type="protein sequence ID" value="CAG9166947.1"/>
    <property type="molecule type" value="Genomic_DNA"/>
</dbReference>
<proteinExistence type="predicted"/>
<evidence type="ECO:0000313" key="1">
    <source>
        <dbReference type="EMBL" id="CAG9166947.1"/>
    </source>
</evidence>
<name>A0ABN7Y516_9BURK</name>
<dbReference type="RefSeq" id="WP_223983310.1">
    <property type="nucleotide sequence ID" value="NZ_CAJZAG010000002.1"/>
</dbReference>
<evidence type="ECO:0008006" key="3">
    <source>
        <dbReference type="Google" id="ProtNLM"/>
    </source>
</evidence>
<sequence length="74" mass="7127">MPGPGPVSGGNTAGNVIGAGADYANTKVGMDSNTASAIAQINAAAEAMNAINLATTLAQLKEAGPKNAKSLTQG</sequence>
<accession>A0ABN7Y516</accession>
<reference evidence="1 2" key="1">
    <citation type="submission" date="2021-08" db="EMBL/GenBank/DDBJ databases">
        <authorList>
            <person name="Peeters C."/>
        </authorList>
    </citation>
    <scope>NUCLEOTIDE SEQUENCE [LARGE SCALE GENOMIC DNA]</scope>
    <source>
        <strain evidence="1 2">LMG 32289</strain>
    </source>
</reference>
<evidence type="ECO:0000313" key="2">
    <source>
        <dbReference type="Proteomes" id="UP000706525"/>
    </source>
</evidence>